<evidence type="ECO:0000256" key="1">
    <source>
        <dbReference type="SAM" id="SignalP"/>
    </source>
</evidence>
<proteinExistence type="predicted"/>
<dbReference type="Pfam" id="PF01738">
    <property type="entry name" value="DLH"/>
    <property type="match status" value="1"/>
</dbReference>
<sequence>MRAASFSLLSTTLLLVGGAVAGSHGKSAECSAVDASIVAHSGQPVGSEVKNGNVTLYITKPDKKNPRTKARANTAVLYLTDVFGIALPENKLLADSFARAGYLTVAPDLFGGSPAPGDINVPGFNTTAFLAAHGPAATDPIIASTVAYLRDQLGVTRIAAPGYCFGGRYAFRFVASGRGVDVGYAAHPSLLESGEIAAIAGPVSIAAADGDTLFNAQARAAAEAVLLGTGQKYQVDLYSGTQHGFAVRANVSDESQRWAKEEAFLQAVRWFDRFFVKG</sequence>
<gene>
    <name evidence="3" type="ORF">NEMBOFW57_001065</name>
</gene>
<dbReference type="EMBL" id="JAHCVI010000001">
    <property type="protein sequence ID" value="KAG7291055.1"/>
    <property type="molecule type" value="Genomic_DNA"/>
</dbReference>
<feature type="domain" description="Dienelactone hydrolase" evidence="2">
    <location>
        <begin position="72"/>
        <end position="274"/>
    </location>
</feature>
<accession>A0AAD4F133</accession>
<keyword evidence="1" id="KW-0732">Signal</keyword>
<name>A0AAD4F133_9PEZI</name>
<dbReference type="PANTHER" id="PTHR17630:SF44">
    <property type="entry name" value="PROTEIN AIM2"/>
    <property type="match status" value="1"/>
</dbReference>
<dbReference type="InterPro" id="IPR029058">
    <property type="entry name" value="AB_hydrolase_fold"/>
</dbReference>
<feature type="signal peptide" evidence="1">
    <location>
        <begin position="1"/>
        <end position="21"/>
    </location>
</feature>
<dbReference type="AlphaFoldDB" id="A0AAD4F133"/>
<dbReference type="PANTHER" id="PTHR17630">
    <property type="entry name" value="DIENELACTONE HYDROLASE"/>
    <property type="match status" value="1"/>
</dbReference>
<protein>
    <recommendedName>
        <fullName evidence="2">Dienelactone hydrolase domain-containing protein</fullName>
    </recommendedName>
</protein>
<dbReference type="Gene3D" id="3.40.50.1820">
    <property type="entry name" value="alpha/beta hydrolase"/>
    <property type="match status" value="1"/>
</dbReference>
<dbReference type="InterPro" id="IPR002925">
    <property type="entry name" value="Dienelactn_hydro"/>
</dbReference>
<keyword evidence="4" id="KW-1185">Reference proteome</keyword>
<dbReference type="SUPFAM" id="SSF53474">
    <property type="entry name" value="alpha/beta-Hydrolases"/>
    <property type="match status" value="1"/>
</dbReference>
<organism evidence="3 4">
    <name type="scientific">Staphylotrichum longicolle</name>
    <dbReference type="NCBI Taxonomy" id="669026"/>
    <lineage>
        <taxon>Eukaryota</taxon>
        <taxon>Fungi</taxon>
        <taxon>Dikarya</taxon>
        <taxon>Ascomycota</taxon>
        <taxon>Pezizomycotina</taxon>
        <taxon>Sordariomycetes</taxon>
        <taxon>Sordariomycetidae</taxon>
        <taxon>Sordariales</taxon>
        <taxon>Chaetomiaceae</taxon>
        <taxon>Staphylotrichum</taxon>
    </lineage>
</organism>
<dbReference type="Proteomes" id="UP001197093">
    <property type="component" value="Unassembled WGS sequence"/>
</dbReference>
<evidence type="ECO:0000259" key="2">
    <source>
        <dbReference type="Pfam" id="PF01738"/>
    </source>
</evidence>
<evidence type="ECO:0000313" key="3">
    <source>
        <dbReference type="EMBL" id="KAG7291055.1"/>
    </source>
</evidence>
<comment type="caution">
    <text evidence="3">The sequence shown here is derived from an EMBL/GenBank/DDBJ whole genome shotgun (WGS) entry which is preliminary data.</text>
</comment>
<dbReference type="GO" id="GO:0016787">
    <property type="term" value="F:hydrolase activity"/>
    <property type="evidence" value="ECO:0007669"/>
    <property type="project" value="InterPro"/>
</dbReference>
<evidence type="ECO:0000313" key="4">
    <source>
        <dbReference type="Proteomes" id="UP001197093"/>
    </source>
</evidence>
<reference evidence="3" key="1">
    <citation type="submission" date="2023-02" db="EMBL/GenBank/DDBJ databases">
        <authorList>
            <person name="Palmer J.M."/>
        </authorList>
    </citation>
    <scope>NUCLEOTIDE SEQUENCE</scope>
    <source>
        <strain evidence="3">FW57</strain>
    </source>
</reference>
<feature type="chain" id="PRO_5041915559" description="Dienelactone hydrolase domain-containing protein" evidence="1">
    <location>
        <begin position="22"/>
        <end position="278"/>
    </location>
</feature>